<dbReference type="InterPro" id="IPR012132">
    <property type="entry name" value="GMC_OxRdtase"/>
</dbReference>
<protein>
    <recommendedName>
        <fullName evidence="4">Glucose-methanol-choline oxidoreductase N-terminal domain-containing protein</fullName>
    </recommendedName>
</protein>
<accession>A0AAD9SS98</accession>
<dbReference type="InterPro" id="IPR036188">
    <property type="entry name" value="FAD/NAD-bd_sf"/>
</dbReference>
<keyword evidence="3" id="KW-0732">Signal</keyword>
<feature type="chain" id="PRO_5041916070" description="Glucose-methanol-choline oxidoreductase N-terminal domain-containing protein" evidence="3">
    <location>
        <begin position="21"/>
        <end position="575"/>
    </location>
</feature>
<dbReference type="PIRSF" id="PIRSF000137">
    <property type="entry name" value="Alcohol_oxidase"/>
    <property type="match status" value="1"/>
</dbReference>
<dbReference type="PANTHER" id="PTHR47190:SF4">
    <property type="entry name" value="DEHYDROGENASE, PUTATIVE-RELATED"/>
    <property type="match status" value="1"/>
</dbReference>
<keyword evidence="2" id="KW-0285">Flavoprotein</keyword>
<dbReference type="Pfam" id="PF05199">
    <property type="entry name" value="GMC_oxred_C"/>
    <property type="match status" value="1"/>
</dbReference>
<evidence type="ECO:0000256" key="2">
    <source>
        <dbReference type="PIRSR" id="PIRSR000137-2"/>
    </source>
</evidence>
<dbReference type="SUPFAM" id="SSF54373">
    <property type="entry name" value="FAD-linked reductases, C-terminal domain"/>
    <property type="match status" value="1"/>
</dbReference>
<feature type="signal peptide" evidence="3">
    <location>
        <begin position="1"/>
        <end position="20"/>
    </location>
</feature>
<dbReference type="SUPFAM" id="SSF51905">
    <property type="entry name" value="FAD/NAD(P)-binding domain"/>
    <property type="match status" value="1"/>
</dbReference>
<feature type="domain" description="Glucose-methanol-choline oxidoreductase N-terminal" evidence="4">
    <location>
        <begin position="294"/>
        <end position="308"/>
    </location>
</feature>
<dbReference type="InterPro" id="IPR007867">
    <property type="entry name" value="GMC_OxRtase_C"/>
</dbReference>
<dbReference type="PROSITE" id="PS00624">
    <property type="entry name" value="GMC_OXRED_2"/>
    <property type="match status" value="1"/>
</dbReference>
<sequence>MRASFTSTLAVSAAFSSVAATCTKSRATASSIGNGTYDYIVVGGGPSGIIAATRLAQSSSKSVLLLSRGQGPTVGTGAVGTVGFNNSLSPIDVPGLSTAVTSYNVGDQPLFQAYLCSDVDAFAACVFGGGASINYMVFPHPPEHDFDDKWPAEWKWDDISAAADRVWDLNPGTMLPSMDGKRYDQGMFETVSKFLDAQGWSEVNQTEEPNKKTKVYSYPNWDIGVSEGLPERVGPLRTYLPLAEKLENFSYRLNSTVRRVVRNGGRITGVEVETESGLETVSLATDGKVVLAAGPWGTPRILFNSGIGPAEQIQTVADGTTGITVPPKEDWINLPVGQAIKDHPIFSVYVQTPDNWTSFNTSTVVDGTNLNDIELYTQEGSGVLSQGYHRMIFWTSNVASDNITRYYQGSVSPQGPGLFLIKAYLTHGATSSGKMGIYANGTVGYTQMPYLQTQGDQEGAKMFVDELIESVSSYGWELTQGTTNASSILSAYTQGDHYVGTANIGTDPKTSVVDTNVKVWGTDNLYIVDSSIHADLPTGNTQAITMVVAEAAVEKIIAASKATPGSPSQLKRRHH</sequence>
<comment type="similarity">
    <text evidence="1">Belongs to the GMC oxidoreductase family.</text>
</comment>
<dbReference type="GO" id="GO:0050660">
    <property type="term" value="F:flavin adenine dinucleotide binding"/>
    <property type="evidence" value="ECO:0007669"/>
    <property type="project" value="InterPro"/>
</dbReference>
<reference evidence="5" key="1">
    <citation type="submission" date="2023-06" db="EMBL/GenBank/DDBJ databases">
        <authorList>
            <person name="Noh H."/>
        </authorList>
    </citation>
    <scope>NUCLEOTIDE SEQUENCE</scope>
    <source>
        <strain evidence="5">DUCC20226</strain>
    </source>
</reference>
<evidence type="ECO:0000256" key="1">
    <source>
        <dbReference type="ARBA" id="ARBA00010790"/>
    </source>
</evidence>
<dbReference type="AlphaFoldDB" id="A0AAD9SS98"/>
<evidence type="ECO:0000259" key="4">
    <source>
        <dbReference type="PROSITE" id="PS00624"/>
    </source>
</evidence>
<comment type="cofactor">
    <cofactor evidence="2">
        <name>FAD</name>
        <dbReference type="ChEBI" id="CHEBI:57692"/>
    </cofactor>
</comment>
<evidence type="ECO:0000313" key="5">
    <source>
        <dbReference type="EMBL" id="KAK2615516.1"/>
    </source>
</evidence>
<dbReference type="GO" id="GO:0016614">
    <property type="term" value="F:oxidoreductase activity, acting on CH-OH group of donors"/>
    <property type="evidence" value="ECO:0007669"/>
    <property type="project" value="InterPro"/>
</dbReference>
<organism evidence="5 6">
    <name type="scientific">Phomopsis amygdali</name>
    <name type="common">Fusicoccum amygdali</name>
    <dbReference type="NCBI Taxonomy" id="1214568"/>
    <lineage>
        <taxon>Eukaryota</taxon>
        <taxon>Fungi</taxon>
        <taxon>Dikarya</taxon>
        <taxon>Ascomycota</taxon>
        <taxon>Pezizomycotina</taxon>
        <taxon>Sordariomycetes</taxon>
        <taxon>Sordariomycetidae</taxon>
        <taxon>Diaporthales</taxon>
        <taxon>Diaporthaceae</taxon>
        <taxon>Diaporthe</taxon>
    </lineage>
</organism>
<feature type="binding site" evidence="2">
    <location>
        <position position="126"/>
    </location>
    <ligand>
        <name>FAD</name>
        <dbReference type="ChEBI" id="CHEBI:57692"/>
    </ligand>
</feature>
<name>A0AAD9SS98_PHOAM</name>
<dbReference type="Pfam" id="PF00732">
    <property type="entry name" value="GMC_oxred_N"/>
    <property type="match status" value="1"/>
</dbReference>
<dbReference type="Gene3D" id="3.30.410.10">
    <property type="entry name" value="Cholesterol Oxidase, domain 2"/>
    <property type="match status" value="1"/>
</dbReference>
<proteinExistence type="inferred from homology"/>
<dbReference type="Gene3D" id="3.50.50.60">
    <property type="entry name" value="FAD/NAD(P)-binding domain"/>
    <property type="match status" value="1"/>
</dbReference>
<dbReference type="PANTHER" id="PTHR47190">
    <property type="entry name" value="DEHYDROGENASE, PUTATIVE-RELATED"/>
    <property type="match status" value="1"/>
</dbReference>
<dbReference type="Proteomes" id="UP001265746">
    <property type="component" value="Unassembled WGS sequence"/>
</dbReference>
<evidence type="ECO:0000313" key="6">
    <source>
        <dbReference type="Proteomes" id="UP001265746"/>
    </source>
</evidence>
<feature type="binding site" evidence="2">
    <location>
        <position position="257"/>
    </location>
    <ligand>
        <name>FAD</name>
        <dbReference type="ChEBI" id="CHEBI:57692"/>
    </ligand>
</feature>
<dbReference type="EMBL" id="JAUJFL010000001">
    <property type="protein sequence ID" value="KAK2615516.1"/>
    <property type="molecule type" value="Genomic_DNA"/>
</dbReference>
<dbReference type="InterPro" id="IPR053208">
    <property type="entry name" value="GMC_Oxidoreductase_CD"/>
</dbReference>
<evidence type="ECO:0000256" key="3">
    <source>
        <dbReference type="SAM" id="SignalP"/>
    </source>
</evidence>
<comment type="caution">
    <text evidence="5">The sequence shown here is derived from an EMBL/GenBank/DDBJ whole genome shotgun (WGS) entry which is preliminary data.</text>
</comment>
<feature type="binding site" evidence="2">
    <location>
        <begin position="134"/>
        <end position="137"/>
    </location>
    <ligand>
        <name>FAD</name>
        <dbReference type="ChEBI" id="CHEBI:57692"/>
    </ligand>
</feature>
<gene>
    <name evidence="5" type="ORF">N8I77_002266</name>
</gene>
<keyword evidence="6" id="KW-1185">Reference proteome</keyword>
<keyword evidence="2" id="KW-0274">FAD</keyword>
<dbReference type="InterPro" id="IPR000172">
    <property type="entry name" value="GMC_OxRdtase_N"/>
</dbReference>